<gene>
    <name evidence="3" type="ORF">UT12_C0027G0002</name>
</gene>
<dbReference type="InterPro" id="IPR013321">
    <property type="entry name" value="Arc_rbn_hlx_hlx"/>
</dbReference>
<comment type="similarity">
    <text evidence="1">Belongs to the RelB/DinJ antitoxin family.</text>
</comment>
<evidence type="ECO:0000256" key="2">
    <source>
        <dbReference type="ARBA" id="ARBA00022649"/>
    </source>
</evidence>
<dbReference type="Proteomes" id="UP000034893">
    <property type="component" value="Unassembled WGS sequence"/>
</dbReference>
<reference evidence="3 4" key="1">
    <citation type="journal article" date="2015" name="Nature">
        <title>rRNA introns, odd ribosomes, and small enigmatic genomes across a large radiation of phyla.</title>
        <authorList>
            <person name="Brown C.T."/>
            <person name="Hug L.A."/>
            <person name="Thomas B.C."/>
            <person name="Sharon I."/>
            <person name="Castelle C.J."/>
            <person name="Singh A."/>
            <person name="Wilkins M.J."/>
            <person name="Williams K.H."/>
            <person name="Banfield J.F."/>
        </authorList>
    </citation>
    <scope>NUCLEOTIDE SEQUENCE [LARGE SCALE GENOMIC DNA]</scope>
</reference>
<dbReference type="InterPro" id="IPR007337">
    <property type="entry name" value="RelB/DinJ"/>
</dbReference>
<sequence length="84" mass="9434">MTTLNIRIEENIKAKANKTLSSLGLDMSTAIKMFLSQVITENGLPFTPTNNKATLRDRWDKQAFYALKNGKIYKTGKDVLADLL</sequence>
<comment type="caution">
    <text evidence="3">The sequence shown here is derived from an EMBL/GenBank/DDBJ whole genome shotgun (WGS) entry which is preliminary data.</text>
</comment>
<dbReference type="EMBL" id="LBVP01000027">
    <property type="protein sequence ID" value="KKQ88137.1"/>
    <property type="molecule type" value="Genomic_DNA"/>
</dbReference>
<keyword evidence="2" id="KW-1277">Toxin-antitoxin system</keyword>
<dbReference type="Gene3D" id="1.10.1220.10">
    <property type="entry name" value="Met repressor-like"/>
    <property type="match status" value="1"/>
</dbReference>
<dbReference type="PANTHER" id="PTHR38781:SF1">
    <property type="entry name" value="ANTITOXIN DINJ-RELATED"/>
    <property type="match status" value="1"/>
</dbReference>
<dbReference type="NCBIfam" id="TIGR02384">
    <property type="entry name" value="RelB_DinJ"/>
    <property type="match status" value="1"/>
</dbReference>
<evidence type="ECO:0000313" key="4">
    <source>
        <dbReference type="Proteomes" id="UP000034893"/>
    </source>
</evidence>
<dbReference type="PANTHER" id="PTHR38781">
    <property type="entry name" value="ANTITOXIN DINJ-RELATED"/>
    <property type="match status" value="1"/>
</dbReference>
<organism evidence="3 4">
    <name type="scientific">Candidatus Curtissbacteria bacterium GW2011_GWC2_38_9</name>
    <dbReference type="NCBI Taxonomy" id="1618414"/>
    <lineage>
        <taxon>Bacteria</taxon>
        <taxon>Candidatus Curtissiibacteriota</taxon>
    </lineage>
</organism>
<name>A0A0G0LAX8_9BACT</name>
<evidence type="ECO:0000256" key="1">
    <source>
        <dbReference type="ARBA" id="ARBA00010562"/>
    </source>
</evidence>
<evidence type="ECO:0000313" key="3">
    <source>
        <dbReference type="EMBL" id="KKQ88137.1"/>
    </source>
</evidence>
<dbReference type="GO" id="GO:0006351">
    <property type="term" value="P:DNA-templated transcription"/>
    <property type="evidence" value="ECO:0007669"/>
    <property type="project" value="TreeGrafter"/>
</dbReference>
<dbReference type="GO" id="GO:0006355">
    <property type="term" value="P:regulation of DNA-templated transcription"/>
    <property type="evidence" value="ECO:0007669"/>
    <property type="project" value="InterPro"/>
</dbReference>
<dbReference type="AlphaFoldDB" id="A0A0G0LAX8"/>
<protein>
    <submittedName>
        <fullName evidence="3">DNA-damage-inducible protein</fullName>
    </submittedName>
</protein>
<proteinExistence type="inferred from homology"/>
<accession>A0A0G0LAX8</accession>
<dbReference type="Pfam" id="PF04221">
    <property type="entry name" value="RelB"/>
    <property type="match status" value="1"/>
</dbReference>